<evidence type="ECO:0000313" key="3">
    <source>
        <dbReference type="Proteomes" id="UP001292094"/>
    </source>
</evidence>
<dbReference type="EMBL" id="JAWZYT010003063">
    <property type="protein sequence ID" value="KAK4300400.1"/>
    <property type="molecule type" value="Genomic_DNA"/>
</dbReference>
<name>A0AAE1P4D3_9EUCA</name>
<feature type="region of interest" description="Disordered" evidence="1">
    <location>
        <begin position="44"/>
        <end position="100"/>
    </location>
</feature>
<evidence type="ECO:0000256" key="1">
    <source>
        <dbReference type="SAM" id="MobiDB-lite"/>
    </source>
</evidence>
<evidence type="ECO:0000313" key="2">
    <source>
        <dbReference type="EMBL" id="KAK4300400.1"/>
    </source>
</evidence>
<comment type="caution">
    <text evidence="2">The sequence shown here is derived from an EMBL/GenBank/DDBJ whole genome shotgun (WGS) entry which is preliminary data.</text>
</comment>
<accession>A0AAE1P4D3</accession>
<sequence>MWQALAQPEHSWRGGTHCHLTTTTRGTAATVACLALLPLGTHQGLEGTPPTTGEACPEAPGARGALTAGRHRGDPGTAGSGHSSDCGSLGPLLPSELQPLTPPVEVRGLPACAPRVYPPTRVRPGTAEGVVCQPRQIRIRGGRARDSEGTRAARSVWVEPRGGEGGAAGAAAATTTWRHAHLPHPLPGVCPSLPPSLPPTSPYTPVCLTPLPCPALHTRPPHHALTTQPATCSSTGVISCTRVHRNHRGSVTPRASGFP</sequence>
<proteinExistence type="predicted"/>
<gene>
    <name evidence="2" type="ORF">Pmani_027398</name>
</gene>
<protein>
    <submittedName>
        <fullName evidence="2">Uncharacterized protein</fullName>
    </submittedName>
</protein>
<dbReference type="AlphaFoldDB" id="A0AAE1P4D3"/>
<keyword evidence="3" id="KW-1185">Reference proteome</keyword>
<reference evidence="2" key="1">
    <citation type="submission" date="2023-11" db="EMBL/GenBank/DDBJ databases">
        <title>Genome assemblies of two species of porcelain crab, Petrolisthes cinctipes and Petrolisthes manimaculis (Anomura: Porcellanidae).</title>
        <authorList>
            <person name="Angst P."/>
        </authorList>
    </citation>
    <scope>NUCLEOTIDE SEQUENCE</scope>
    <source>
        <strain evidence="2">PB745_02</strain>
        <tissue evidence="2">Gill</tissue>
    </source>
</reference>
<dbReference type="Proteomes" id="UP001292094">
    <property type="component" value="Unassembled WGS sequence"/>
</dbReference>
<organism evidence="2 3">
    <name type="scientific">Petrolisthes manimaculis</name>
    <dbReference type="NCBI Taxonomy" id="1843537"/>
    <lineage>
        <taxon>Eukaryota</taxon>
        <taxon>Metazoa</taxon>
        <taxon>Ecdysozoa</taxon>
        <taxon>Arthropoda</taxon>
        <taxon>Crustacea</taxon>
        <taxon>Multicrustacea</taxon>
        <taxon>Malacostraca</taxon>
        <taxon>Eumalacostraca</taxon>
        <taxon>Eucarida</taxon>
        <taxon>Decapoda</taxon>
        <taxon>Pleocyemata</taxon>
        <taxon>Anomura</taxon>
        <taxon>Galatheoidea</taxon>
        <taxon>Porcellanidae</taxon>
        <taxon>Petrolisthes</taxon>
    </lineage>
</organism>